<evidence type="ECO:0000313" key="2">
    <source>
        <dbReference type="EMBL" id="NJR77839.1"/>
    </source>
</evidence>
<organism evidence="2 3">
    <name type="scientific">Sphingomonas corticis</name>
    <dbReference type="NCBI Taxonomy" id="2722791"/>
    <lineage>
        <taxon>Bacteria</taxon>
        <taxon>Pseudomonadati</taxon>
        <taxon>Pseudomonadota</taxon>
        <taxon>Alphaproteobacteria</taxon>
        <taxon>Sphingomonadales</taxon>
        <taxon>Sphingomonadaceae</taxon>
        <taxon>Sphingomonas</taxon>
    </lineage>
</organism>
<comment type="caution">
    <text evidence="2">The sequence shown here is derived from an EMBL/GenBank/DDBJ whole genome shotgun (WGS) entry which is preliminary data.</text>
</comment>
<evidence type="ECO:0000313" key="3">
    <source>
        <dbReference type="Proteomes" id="UP000732399"/>
    </source>
</evidence>
<feature type="chain" id="PRO_5045853906" description="UrcA family protein" evidence="1">
    <location>
        <begin position="24"/>
        <end position="111"/>
    </location>
</feature>
<dbReference type="RefSeq" id="WP_168133353.1">
    <property type="nucleotide sequence ID" value="NZ_JAAVJH010000002.1"/>
</dbReference>
<dbReference type="InterPro" id="IPR058513">
    <property type="entry name" value="DUF8200"/>
</dbReference>
<evidence type="ECO:0008006" key="4">
    <source>
        <dbReference type="Google" id="ProtNLM"/>
    </source>
</evidence>
<accession>A0ABX1CIL2</accession>
<name>A0ABX1CIL2_9SPHN</name>
<dbReference type="InterPro" id="IPR058067">
    <property type="entry name" value="CC_3452-like"/>
</dbReference>
<evidence type="ECO:0000256" key="1">
    <source>
        <dbReference type="SAM" id="SignalP"/>
    </source>
</evidence>
<dbReference type="Proteomes" id="UP000732399">
    <property type="component" value="Unassembled WGS sequence"/>
</dbReference>
<proteinExistence type="predicted"/>
<dbReference type="Pfam" id="PF26624">
    <property type="entry name" value="DUF8200"/>
    <property type="match status" value="1"/>
</dbReference>
<reference evidence="2 3" key="1">
    <citation type="submission" date="2020-03" db="EMBL/GenBank/DDBJ databases">
        <authorList>
            <person name="Wang L."/>
            <person name="He N."/>
            <person name="Li Y."/>
            <person name="Fang Y."/>
            <person name="Zhang F."/>
        </authorList>
    </citation>
    <scope>NUCLEOTIDE SEQUENCE [LARGE SCALE GENOMIC DNA]</scope>
    <source>
        <strain evidence="2 3">36D10-4-7</strain>
    </source>
</reference>
<protein>
    <recommendedName>
        <fullName evidence="4">UrcA family protein</fullName>
    </recommendedName>
</protein>
<gene>
    <name evidence="2" type="ORF">HBH26_04305</name>
</gene>
<dbReference type="EMBL" id="JAAVJH010000002">
    <property type="protein sequence ID" value="NJR77839.1"/>
    <property type="molecule type" value="Genomic_DNA"/>
</dbReference>
<keyword evidence="1" id="KW-0732">Signal</keyword>
<feature type="signal peptide" evidence="1">
    <location>
        <begin position="1"/>
        <end position="23"/>
    </location>
</feature>
<sequence>MLRAVFSAVVTSAALLAAAGVQAQTGAYYVATPAAAPAKERLMTRATPWRLANGSFVAARAPERDQLLCQLVARDVGGLSAFSVGGKPYDAAALDKCNGKAGIVATAVAKN</sequence>
<keyword evidence="3" id="KW-1185">Reference proteome</keyword>
<dbReference type="NCBIfam" id="NF047636">
    <property type="entry name" value="CC_3452_fam"/>
    <property type="match status" value="1"/>
</dbReference>